<dbReference type="InterPro" id="IPR011055">
    <property type="entry name" value="Dup_hybrid_motif"/>
</dbReference>
<dbReference type="CDD" id="cd12797">
    <property type="entry name" value="M23_peptidase"/>
    <property type="match status" value="1"/>
</dbReference>
<dbReference type="GO" id="GO:0032153">
    <property type="term" value="C:cell division site"/>
    <property type="evidence" value="ECO:0007669"/>
    <property type="project" value="TreeGrafter"/>
</dbReference>
<comment type="similarity">
    <text evidence="1">Belongs to the E.coli NlpD/Haemophilus LppB family.</text>
</comment>
<organism evidence="3 4">
    <name type="scientific">Wenzhouxiangella marina</name>
    <dbReference type="NCBI Taxonomy" id="1579979"/>
    <lineage>
        <taxon>Bacteria</taxon>
        <taxon>Pseudomonadati</taxon>
        <taxon>Pseudomonadota</taxon>
        <taxon>Gammaproteobacteria</taxon>
        <taxon>Chromatiales</taxon>
        <taxon>Wenzhouxiangellaceae</taxon>
        <taxon>Wenzhouxiangella</taxon>
    </lineage>
</organism>
<dbReference type="Gene3D" id="2.70.70.10">
    <property type="entry name" value="Glucose Permease (Domain IIA)"/>
    <property type="match status" value="1"/>
</dbReference>
<accession>A0A0K0XVI4</accession>
<keyword evidence="4" id="KW-1185">Reference proteome</keyword>
<evidence type="ECO:0000259" key="2">
    <source>
        <dbReference type="Pfam" id="PF01551"/>
    </source>
</evidence>
<dbReference type="EMBL" id="CP012154">
    <property type="protein sequence ID" value="AKS41685.1"/>
    <property type="molecule type" value="Genomic_DNA"/>
</dbReference>
<reference evidence="3 4" key="1">
    <citation type="submission" date="2015-07" db="EMBL/GenBank/DDBJ databases">
        <authorList>
            <person name="Noorani M."/>
        </authorList>
    </citation>
    <scope>NUCLEOTIDE SEQUENCE [LARGE SCALE GENOMIC DNA]</scope>
    <source>
        <strain evidence="3 4">KCTC 42284</strain>
    </source>
</reference>
<sequence length="125" mass="13395">MAGVDWRWPTAGAVARAFDASAARRGIGIRGQAGQTVVAAADGEVVYSGTALIGYGELIIIKHSATMLSAYGHNRRRLVAEGARVRAGQPIGEMGLDETDQAVLHFEIRRNGEPENPLEFLPPRD</sequence>
<name>A0A0K0XVI4_9GAMM</name>
<gene>
    <name evidence="3" type="ORF">WM2015_1312</name>
</gene>
<dbReference type="Proteomes" id="UP000066624">
    <property type="component" value="Chromosome"/>
</dbReference>
<dbReference type="InterPro" id="IPR050570">
    <property type="entry name" value="Cell_wall_metabolism_enzyme"/>
</dbReference>
<protein>
    <submittedName>
        <fullName evidence="3">Peptidoglycan hydrolase</fullName>
    </submittedName>
</protein>
<dbReference type="STRING" id="1579979.WM2015_1312"/>
<dbReference type="SUPFAM" id="SSF51261">
    <property type="entry name" value="Duplicated hybrid motif"/>
    <property type="match status" value="1"/>
</dbReference>
<dbReference type="PANTHER" id="PTHR21666:SF263">
    <property type="entry name" value="MUREIN HYDROLASE ACTIVATOR NLPD"/>
    <property type="match status" value="1"/>
</dbReference>
<dbReference type="InterPro" id="IPR016047">
    <property type="entry name" value="M23ase_b-sheet_dom"/>
</dbReference>
<dbReference type="GO" id="GO:0009279">
    <property type="term" value="C:cell outer membrane"/>
    <property type="evidence" value="ECO:0007669"/>
    <property type="project" value="TreeGrafter"/>
</dbReference>
<dbReference type="PANTHER" id="PTHR21666">
    <property type="entry name" value="PEPTIDASE-RELATED"/>
    <property type="match status" value="1"/>
</dbReference>
<dbReference type="PATRIC" id="fig|1579979.3.peg.1346"/>
<evidence type="ECO:0000256" key="1">
    <source>
        <dbReference type="ARBA" id="ARBA00038420"/>
    </source>
</evidence>
<dbReference type="KEGG" id="wma:WM2015_1312"/>
<keyword evidence="3" id="KW-0378">Hydrolase</keyword>
<evidence type="ECO:0000313" key="4">
    <source>
        <dbReference type="Proteomes" id="UP000066624"/>
    </source>
</evidence>
<dbReference type="AlphaFoldDB" id="A0A0K0XVI4"/>
<feature type="domain" description="M23ase beta-sheet core" evidence="2">
    <location>
        <begin position="24"/>
        <end position="117"/>
    </location>
</feature>
<proteinExistence type="inferred from homology"/>
<evidence type="ECO:0000313" key="3">
    <source>
        <dbReference type="EMBL" id="AKS41685.1"/>
    </source>
</evidence>
<dbReference type="Pfam" id="PF01551">
    <property type="entry name" value="Peptidase_M23"/>
    <property type="match status" value="1"/>
</dbReference>
<dbReference type="GO" id="GO:0004222">
    <property type="term" value="F:metalloendopeptidase activity"/>
    <property type="evidence" value="ECO:0007669"/>
    <property type="project" value="TreeGrafter"/>
</dbReference>